<dbReference type="SUPFAM" id="SSF88946">
    <property type="entry name" value="Sigma2 domain of RNA polymerase sigma factors"/>
    <property type="match status" value="1"/>
</dbReference>
<proteinExistence type="inferred from homology"/>
<dbReference type="InterPro" id="IPR013325">
    <property type="entry name" value="RNA_pol_sigma_r2"/>
</dbReference>
<feature type="domain" description="RNA polymerase sigma-70 region 2" evidence="5">
    <location>
        <begin position="34"/>
        <end position="100"/>
    </location>
</feature>
<organism evidence="7 8">
    <name type="scientific">Pseudomonas salomonii</name>
    <dbReference type="NCBI Taxonomy" id="191391"/>
    <lineage>
        <taxon>Bacteria</taxon>
        <taxon>Pseudomonadati</taxon>
        <taxon>Pseudomonadota</taxon>
        <taxon>Gammaproteobacteria</taxon>
        <taxon>Pseudomonadales</taxon>
        <taxon>Pseudomonadaceae</taxon>
        <taxon>Pseudomonas</taxon>
    </lineage>
</organism>
<dbReference type="Pfam" id="PF04542">
    <property type="entry name" value="Sigma70_r2"/>
    <property type="match status" value="1"/>
</dbReference>
<dbReference type="Gene3D" id="1.10.1740.10">
    <property type="match status" value="1"/>
</dbReference>
<dbReference type="PANTHER" id="PTHR43133:SF53">
    <property type="entry name" value="ECF RNA POLYMERASE SIGMA-E FACTOR"/>
    <property type="match status" value="1"/>
</dbReference>
<dbReference type="GO" id="GO:0006352">
    <property type="term" value="P:DNA-templated transcription initiation"/>
    <property type="evidence" value="ECO:0007669"/>
    <property type="project" value="InterPro"/>
</dbReference>
<evidence type="ECO:0000313" key="7">
    <source>
        <dbReference type="EMBL" id="SDY97220.1"/>
    </source>
</evidence>
<dbReference type="AlphaFoldDB" id="A0A1H3P869"/>
<dbReference type="GO" id="GO:0003677">
    <property type="term" value="F:DNA binding"/>
    <property type="evidence" value="ECO:0007669"/>
    <property type="project" value="InterPro"/>
</dbReference>
<gene>
    <name evidence="7" type="ORF">SAMN05216247_106102</name>
</gene>
<evidence type="ECO:0000256" key="1">
    <source>
        <dbReference type="ARBA" id="ARBA00010641"/>
    </source>
</evidence>
<dbReference type="PANTHER" id="PTHR43133">
    <property type="entry name" value="RNA POLYMERASE ECF-TYPE SIGMA FACTO"/>
    <property type="match status" value="1"/>
</dbReference>
<accession>A0A1H3P869</accession>
<dbReference type="EMBL" id="FNOX01000006">
    <property type="protein sequence ID" value="SDY97220.1"/>
    <property type="molecule type" value="Genomic_DNA"/>
</dbReference>
<dbReference type="NCBIfam" id="TIGR02937">
    <property type="entry name" value="sigma70-ECF"/>
    <property type="match status" value="1"/>
</dbReference>
<keyword evidence="3" id="KW-0731">Sigma factor</keyword>
<evidence type="ECO:0000259" key="6">
    <source>
        <dbReference type="Pfam" id="PF08281"/>
    </source>
</evidence>
<protein>
    <submittedName>
        <fullName evidence="7">RNA polymerase sigma-70 factor, ECF subfamily</fullName>
    </submittedName>
</protein>
<evidence type="ECO:0000259" key="5">
    <source>
        <dbReference type="Pfam" id="PF04542"/>
    </source>
</evidence>
<dbReference type="Gene3D" id="1.10.10.10">
    <property type="entry name" value="Winged helix-like DNA-binding domain superfamily/Winged helix DNA-binding domain"/>
    <property type="match status" value="1"/>
</dbReference>
<comment type="similarity">
    <text evidence="1">Belongs to the sigma-70 factor family. ECF subfamily.</text>
</comment>
<reference evidence="7 8" key="1">
    <citation type="submission" date="2016-10" db="EMBL/GenBank/DDBJ databases">
        <authorList>
            <person name="de Groot N.N."/>
        </authorList>
    </citation>
    <scope>NUCLEOTIDE SEQUENCE [LARGE SCALE GENOMIC DNA]</scope>
    <source>
        <strain evidence="7 8">ICMP 14252</strain>
    </source>
</reference>
<dbReference type="InterPro" id="IPR014284">
    <property type="entry name" value="RNA_pol_sigma-70_dom"/>
</dbReference>
<keyword evidence="4" id="KW-0804">Transcription</keyword>
<feature type="domain" description="RNA polymerase sigma factor 70 region 4 type 2" evidence="6">
    <location>
        <begin position="143"/>
        <end position="194"/>
    </location>
</feature>
<dbReference type="Proteomes" id="UP000182902">
    <property type="component" value="Unassembled WGS sequence"/>
</dbReference>
<dbReference type="Pfam" id="PF08281">
    <property type="entry name" value="Sigma70_r4_2"/>
    <property type="match status" value="1"/>
</dbReference>
<dbReference type="GO" id="GO:0016987">
    <property type="term" value="F:sigma factor activity"/>
    <property type="evidence" value="ECO:0007669"/>
    <property type="project" value="UniProtKB-KW"/>
</dbReference>
<evidence type="ECO:0000256" key="3">
    <source>
        <dbReference type="ARBA" id="ARBA00023082"/>
    </source>
</evidence>
<sequence length="208" mass="22921">MLAQQQDRNQGMAVGEAYLLGRLLLGEQAAYCDLVNTHQGAMRAVASAIAGHRHVDDVVQDAWLAIVRGLSGFQGRSSLKTWVLTITANKAKGRYGRNRREVFFDDALGQERFCAASGQWLSVPVGWHEDTPEALASEDELRACIERTLQELSTLQSAALVLRERVGLELEEIAELLGVSLCNARVLLHRARSRVFAAIDRHQACGLD</sequence>
<dbReference type="InterPro" id="IPR039425">
    <property type="entry name" value="RNA_pol_sigma-70-like"/>
</dbReference>
<dbReference type="SUPFAM" id="SSF88659">
    <property type="entry name" value="Sigma3 and sigma4 domains of RNA polymerase sigma factors"/>
    <property type="match status" value="1"/>
</dbReference>
<keyword evidence="2" id="KW-0805">Transcription regulation</keyword>
<name>A0A1H3P869_9PSED</name>
<evidence type="ECO:0000256" key="2">
    <source>
        <dbReference type="ARBA" id="ARBA00023015"/>
    </source>
</evidence>
<dbReference type="InterPro" id="IPR036388">
    <property type="entry name" value="WH-like_DNA-bd_sf"/>
</dbReference>
<evidence type="ECO:0000313" key="8">
    <source>
        <dbReference type="Proteomes" id="UP000182902"/>
    </source>
</evidence>
<evidence type="ECO:0000256" key="4">
    <source>
        <dbReference type="ARBA" id="ARBA00023163"/>
    </source>
</evidence>
<dbReference type="InterPro" id="IPR013324">
    <property type="entry name" value="RNA_pol_sigma_r3/r4-like"/>
</dbReference>
<dbReference type="InterPro" id="IPR013249">
    <property type="entry name" value="RNA_pol_sigma70_r4_t2"/>
</dbReference>
<dbReference type="InterPro" id="IPR007627">
    <property type="entry name" value="RNA_pol_sigma70_r2"/>
</dbReference>